<feature type="coiled-coil region" evidence="1">
    <location>
        <begin position="377"/>
        <end position="480"/>
    </location>
</feature>
<protein>
    <submittedName>
        <fullName evidence="2">Uncharacterized protein</fullName>
    </submittedName>
</protein>
<proteinExistence type="predicted"/>
<dbReference type="EMBL" id="JBDODL010000133">
    <property type="protein sequence ID" value="MES1918823.1"/>
    <property type="molecule type" value="Genomic_DNA"/>
</dbReference>
<evidence type="ECO:0000256" key="1">
    <source>
        <dbReference type="SAM" id="Coils"/>
    </source>
</evidence>
<reference evidence="2 3" key="1">
    <citation type="journal article" date="2024" name="BMC Biol.">
        <title>Comparative genomics of Ascetosporea gives new insight into the evolutionary basis for animal parasitism in Rhizaria.</title>
        <authorList>
            <person name="Hiltunen Thoren M."/>
            <person name="Onut-Brannstrom I."/>
            <person name="Alfjorden A."/>
            <person name="Peckova H."/>
            <person name="Swords F."/>
            <person name="Hooper C."/>
            <person name="Holzer A.S."/>
            <person name="Bass D."/>
            <person name="Burki F."/>
        </authorList>
    </citation>
    <scope>NUCLEOTIDE SEQUENCE [LARGE SCALE GENOMIC DNA]</scope>
    <source>
        <strain evidence="2">20-A016</strain>
    </source>
</reference>
<gene>
    <name evidence="2" type="ORF">MHBO_000724</name>
</gene>
<comment type="caution">
    <text evidence="2">The sequence shown here is derived from an EMBL/GenBank/DDBJ whole genome shotgun (WGS) entry which is preliminary data.</text>
</comment>
<dbReference type="Proteomes" id="UP001439008">
    <property type="component" value="Unassembled WGS sequence"/>
</dbReference>
<keyword evidence="3" id="KW-1185">Reference proteome</keyword>
<sequence>MASNNLGLYFKKKIDLLVNKKKNKIRISYETSVSDKSQRIAIKATLKNSPLKADGFFQWFHKSEDSNRLKLILNSFSDSHVISVDDFMQKFYRDHLSVSILIRYNFNDKSEHSEFCAVPIGDFGAKYYSDLTDKAKNALKSLIDNGHIDFHVFDKSDNLFSLRVEREQMRLNQLVLNESSAHNQNFGFGRPIHIIVPTGNSKTFQLFDLAGEKTIAQFKAKSHLERDLITLLLRKKFNNDQKYFDFCSDPHKQLENKSFVFNKTNSADYFANLREIKDKSSLHLDLFAAEIDFLEHLKRECSRNANKLAAENKVLLKRKNDIQNEINKSSVDDSIKDKASLQHGIKLFDEESAKIISQIRKTNESSVKSNKLEQRLAENSKSAKKDLKLRVLELEKQRSQLAKMAAKETTTKKLLRTQEENKNSSEAILKTEKEAMKRFRQIANQSFRIERENAEAKQRIKNLISESNLYKEQKRRLEFEKSRETVQEIFDSITTKSDNNHVSNGDKLDIANFDDYVDNFFLQKGF</sequence>
<feature type="coiled-coil region" evidence="1">
    <location>
        <begin position="291"/>
        <end position="325"/>
    </location>
</feature>
<evidence type="ECO:0000313" key="2">
    <source>
        <dbReference type="EMBL" id="MES1918823.1"/>
    </source>
</evidence>
<organism evidence="2 3">
    <name type="scientific">Bonamia ostreae</name>
    <dbReference type="NCBI Taxonomy" id="126728"/>
    <lineage>
        <taxon>Eukaryota</taxon>
        <taxon>Sar</taxon>
        <taxon>Rhizaria</taxon>
        <taxon>Endomyxa</taxon>
        <taxon>Ascetosporea</taxon>
        <taxon>Haplosporida</taxon>
        <taxon>Bonamia</taxon>
    </lineage>
</organism>
<keyword evidence="1" id="KW-0175">Coiled coil</keyword>
<evidence type="ECO:0000313" key="3">
    <source>
        <dbReference type="Proteomes" id="UP001439008"/>
    </source>
</evidence>
<accession>A0ABV2AGN6</accession>
<name>A0ABV2AGN6_9EUKA</name>